<feature type="domain" description="SseB protein C-terminal" evidence="3">
    <location>
        <begin position="159"/>
        <end position="275"/>
    </location>
</feature>
<evidence type="ECO:0000259" key="3">
    <source>
        <dbReference type="Pfam" id="PF14581"/>
    </source>
</evidence>
<gene>
    <name evidence="4" type="ORF">GPJ59_27760</name>
</gene>
<dbReference type="Pfam" id="PF14581">
    <property type="entry name" value="SseB_C"/>
    <property type="match status" value="1"/>
</dbReference>
<proteinExistence type="predicted"/>
<feature type="domain" description="SseB protein N-terminal" evidence="2">
    <location>
        <begin position="35"/>
        <end position="145"/>
    </location>
</feature>
<protein>
    <submittedName>
        <fullName evidence="4">Enhanced serine sensitivity protein SseB</fullName>
    </submittedName>
</protein>
<evidence type="ECO:0000313" key="4">
    <source>
        <dbReference type="EMBL" id="MBW5485566.1"/>
    </source>
</evidence>
<feature type="region of interest" description="Disordered" evidence="1">
    <location>
        <begin position="1"/>
        <end position="29"/>
    </location>
</feature>
<comment type="caution">
    <text evidence="4">The sequence shown here is derived from an EMBL/GenBank/DDBJ whole genome shotgun (WGS) entry which is preliminary data.</text>
</comment>
<dbReference type="RefSeq" id="WP_219670460.1">
    <property type="nucleotide sequence ID" value="NZ_WTFF01000267.1"/>
</dbReference>
<sequence>MHGYGEGYSDGYGQGHGDGHGDGNGSGSGWPANELEAVLGAALGHPDAGGRILEVLGRSHLWVPLPAGGGPDSPGGLTLPTMDIGGAAYVPVYSSEAQFRTCVGVAMDFAVAPAVEFARGLPPQLGIAVNPEGAVGVPLPPPAVAELCRAGRTPLDGPASGGRVRLFEPDWQDDPVDFLSAAAEEFRATGVVASAHRCLASVEGGDPELYIGVRLATGAPDGAWGSGPDMRNLPMDALGRALGRVRPPWPVQLVLLDATEDPVADWLSTRVRPFYIP</sequence>
<feature type="compositionally biased region" description="Gly residues" evidence="1">
    <location>
        <begin position="1"/>
        <end position="28"/>
    </location>
</feature>
<evidence type="ECO:0000256" key="1">
    <source>
        <dbReference type="SAM" id="MobiDB-lite"/>
    </source>
</evidence>
<dbReference type="Pfam" id="PF07179">
    <property type="entry name" value="SseB"/>
    <property type="match status" value="1"/>
</dbReference>
<dbReference type="Proteomes" id="UP000812013">
    <property type="component" value="Unassembled WGS sequence"/>
</dbReference>
<evidence type="ECO:0000313" key="5">
    <source>
        <dbReference type="Proteomes" id="UP000812013"/>
    </source>
</evidence>
<accession>A0ABS6ZDA6</accession>
<dbReference type="EMBL" id="WTFF01000267">
    <property type="protein sequence ID" value="MBW5485566.1"/>
    <property type="molecule type" value="Genomic_DNA"/>
</dbReference>
<dbReference type="InterPro" id="IPR009839">
    <property type="entry name" value="SseB_N"/>
</dbReference>
<dbReference type="InterPro" id="IPR027945">
    <property type="entry name" value="SseB_C"/>
</dbReference>
<reference evidence="4 5" key="1">
    <citation type="submission" date="2019-12" db="EMBL/GenBank/DDBJ databases">
        <title>Genome sequence of Streptomyces bambusae.</title>
        <authorList>
            <person name="Bansal K."/>
            <person name="Choksket S."/>
            <person name="Korpole S."/>
            <person name="Patil P.B."/>
        </authorList>
    </citation>
    <scope>NUCLEOTIDE SEQUENCE [LARGE SCALE GENOMIC DNA]</scope>
    <source>
        <strain evidence="4 5">SK60</strain>
    </source>
</reference>
<organism evidence="4 5">
    <name type="scientific">Streptomyces bambusae</name>
    <dbReference type="NCBI Taxonomy" id="1550616"/>
    <lineage>
        <taxon>Bacteria</taxon>
        <taxon>Bacillati</taxon>
        <taxon>Actinomycetota</taxon>
        <taxon>Actinomycetes</taxon>
        <taxon>Kitasatosporales</taxon>
        <taxon>Streptomycetaceae</taxon>
        <taxon>Streptomyces</taxon>
    </lineage>
</organism>
<name>A0ABS6ZDA6_9ACTN</name>
<evidence type="ECO:0000259" key="2">
    <source>
        <dbReference type="Pfam" id="PF07179"/>
    </source>
</evidence>
<keyword evidence="5" id="KW-1185">Reference proteome</keyword>